<evidence type="ECO:0000313" key="4">
    <source>
        <dbReference type="Proteomes" id="UP000199504"/>
    </source>
</evidence>
<feature type="region of interest" description="Disordered" evidence="1">
    <location>
        <begin position="378"/>
        <end position="398"/>
    </location>
</feature>
<evidence type="ECO:0000256" key="2">
    <source>
        <dbReference type="SAM" id="Phobius"/>
    </source>
</evidence>
<organism evidence="3 4">
    <name type="scientific">Micromonospora mirobrigensis</name>
    <dbReference type="NCBI Taxonomy" id="262898"/>
    <lineage>
        <taxon>Bacteria</taxon>
        <taxon>Bacillati</taxon>
        <taxon>Actinomycetota</taxon>
        <taxon>Actinomycetes</taxon>
        <taxon>Micromonosporales</taxon>
        <taxon>Micromonosporaceae</taxon>
        <taxon>Micromonospora</taxon>
    </lineage>
</organism>
<gene>
    <name evidence="3" type="ORF">GA0070564_1011471</name>
</gene>
<feature type="region of interest" description="Disordered" evidence="1">
    <location>
        <begin position="1"/>
        <end position="95"/>
    </location>
</feature>
<feature type="compositionally biased region" description="Pro residues" evidence="1">
    <location>
        <begin position="53"/>
        <end position="95"/>
    </location>
</feature>
<dbReference type="RefSeq" id="WP_141714713.1">
    <property type="nucleotide sequence ID" value="NZ_FMCX01000001.1"/>
</dbReference>
<protein>
    <submittedName>
        <fullName evidence="3">Peptidase MA superfamily</fullName>
    </submittedName>
</protein>
<keyword evidence="2" id="KW-0812">Transmembrane</keyword>
<name>A0A1C4VUQ2_9ACTN</name>
<accession>A0A1C4VUQ2</accession>
<dbReference type="AlphaFoldDB" id="A0A1C4VUQ2"/>
<dbReference type="STRING" id="262898.GA0070564_1011471"/>
<reference evidence="4" key="1">
    <citation type="submission" date="2016-06" db="EMBL/GenBank/DDBJ databases">
        <authorList>
            <person name="Varghese N."/>
            <person name="Submissions Spin"/>
        </authorList>
    </citation>
    <scope>NUCLEOTIDE SEQUENCE [LARGE SCALE GENOMIC DNA]</scope>
    <source>
        <strain evidence="4">DSM 44830</strain>
    </source>
</reference>
<dbReference type="EMBL" id="FMCX01000001">
    <property type="protein sequence ID" value="SCE87726.1"/>
    <property type="molecule type" value="Genomic_DNA"/>
</dbReference>
<keyword evidence="4" id="KW-1185">Reference proteome</keyword>
<feature type="transmembrane region" description="Helical" evidence="2">
    <location>
        <begin position="116"/>
        <end position="138"/>
    </location>
</feature>
<keyword evidence="2" id="KW-0472">Membrane</keyword>
<proteinExistence type="predicted"/>
<evidence type="ECO:0000256" key="1">
    <source>
        <dbReference type="SAM" id="MobiDB-lite"/>
    </source>
</evidence>
<dbReference type="Proteomes" id="UP000199504">
    <property type="component" value="Unassembled WGS sequence"/>
</dbReference>
<feature type="compositionally biased region" description="Gly residues" evidence="1">
    <location>
        <begin position="387"/>
        <end position="397"/>
    </location>
</feature>
<dbReference type="OrthoDB" id="4859011at2"/>
<sequence length="566" mass="61927">MTEGHPSVPSPRAGGPGQPVPTPVGPPATSGTASPGLPPAPVVPLPGQYAPPGQYPPPPPGPQVGPYPPQGGPYGPPAHGPAYGPPGQPGGPAPFGPYGAYPPPVVPPPAKRSRRWLWISLGAVALVLALCAGTLVVVKSTLDASNAASAAELDEKYNPIKLEEVEALLDAHGQALRKADLKAFLAPFDPANKALVAQQTRLFRNLVKVPFAEERFERVHQTDFKRAGERVAFDVTISFVHRFETFDRAAVEELYRWTVVRPAKGAPLVVTRTGGLPVDRNRDRFTYYPAPWDKWPTLHVERTPHTIILVDSSLAALAKRYAPDAERAAVADLTTWRSGGVPGEIPQGFVLSLVKGKKELGSLYRYTKKLPDEAGVSIPVPPAGRIDTGGEGAGPDTGGSRVVIDVAERYFFDNGPDLRGTIFRHEFAHSLVFNLYEHDPKKYFAEDELANWVVEGFAEWMGHQRKPWTASDRAAEGRRMLRSLDYDLPMPENYSWNMAGRVSYHYWLGNSAIGYIAEKYGQSKVFELVATHYRGKDIRVATQQVLEVPYQTFCDQWAAYVKGRVR</sequence>
<keyword evidence="2" id="KW-1133">Transmembrane helix</keyword>
<evidence type="ECO:0000313" key="3">
    <source>
        <dbReference type="EMBL" id="SCE87726.1"/>
    </source>
</evidence>